<evidence type="ECO:0000313" key="3">
    <source>
        <dbReference type="EMBL" id="WMV52459.1"/>
    </source>
</evidence>
<accession>A0AAF0ZXE1</accession>
<dbReference type="PANTHER" id="PTHR11566">
    <property type="entry name" value="DYNAMIN"/>
    <property type="match status" value="1"/>
</dbReference>
<feature type="domain" description="GED" evidence="2">
    <location>
        <begin position="279"/>
        <end position="372"/>
    </location>
</feature>
<dbReference type="GO" id="GO:0003924">
    <property type="term" value="F:GTPase activity"/>
    <property type="evidence" value="ECO:0007669"/>
    <property type="project" value="InterPro"/>
</dbReference>
<organism evidence="3 4">
    <name type="scientific">Solanum verrucosum</name>
    <dbReference type="NCBI Taxonomy" id="315347"/>
    <lineage>
        <taxon>Eukaryota</taxon>
        <taxon>Viridiplantae</taxon>
        <taxon>Streptophyta</taxon>
        <taxon>Embryophyta</taxon>
        <taxon>Tracheophyta</taxon>
        <taxon>Spermatophyta</taxon>
        <taxon>Magnoliopsida</taxon>
        <taxon>eudicotyledons</taxon>
        <taxon>Gunneridae</taxon>
        <taxon>Pentapetalae</taxon>
        <taxon>asterids</taxon>
        <taxon>lamiids</taxon>
        <taxon>Solanales</taxon>
        <taxon>Solanaceae</taxon>
        <taxon>Solanoideae</taxon>
        <taxon>Solaneae</taxon>
        <taxon>Solanum</taxon>
    </lineage>
</organism>
<name>A0AAF0ZXE1_SOLVR</name>
<gene>
    <name evidence="3" type="ORF">MTR67_045844</name>
</gene>
<dbReference type="InterPro" id="IPR022812">
    <property type="entry name" value="Dynamin"/>
</dbReference>
<keyword evidence="4" id="KW-1185">Reference proteome</keyword>
<evidence type="ECO:0000313" key="4">
    <source>
        <dbReference type="Proteomes" id="UP001234989"/>
    </source>
</evidence>
<dbReference type="GO" id="GO:0005737">
    <property type="term" value="C:cytoplasm"/>
    <property type="evidence" value="ECO:0007669"/>
    <property type="project" value="TreeGrafter"/>
</dbReference>
<sequence length="381" mass="43541">MQEDAIVNATDEIAGQGKATIISKCLPDIVRRINDKLAANVAELNRLPKHLSSVAEALTTFMCILSTSKDSLKKILVRGEFDEYPDEKEMHCTARLVEMLDQYSKELDAKNSEKKEDFLMEEIRALEETKGIGLPNFLPRGVFLNVLQKRVKEIATMPEDFTGKVWNYIERIVIKVLMHHCDNYPQLQSSTRRAAQNLIAKKKDESVDWVREIIGMENQTDYTCNPEYVANCSKIMAQQTAFMEIMNDHKKSSTINLTGGIGVIDVGHLRKHVGVVQQAFELKMRMNAYWKIVLMRLVDSMALHIMFSIQNTINKQMEEEIVKDLMAPEGGGIERMLDESPLVAEKRNRLKKSIKLLNESKEVVSNVMDRISFHGDHQERD</sequence>
<evidence type="ECO:0000256" key="1">
    <source>
        <dbReference type="ARBA" id="ARBA00023175"/>
    </source>
</evidence>
<proteinExistence type="predicted"/>
<dbReference type="EMBL" id="CP133621">
    <property type="protein sequence ID" value="WMV52459.1"/>
    <property type="molecule type" value="Genomic_DNA"/>
</dbReference>
<dbReference type="GO" id="GO:0005525">
    <property type="term" value="F:GTP binding"/>
    <property type="evidence" value="ECO:0007669"/>
    <property type="project" value="InterPro"/>
</dbReference>
<reference evidence="3" key="1">
    <citation type="submission" date="2023-08" db="EMBL/GenBank/DDBJ databases">
        <title>A de novo genome assembly of Solanum verrucosum Schlechtendal, a Mexican diploid species geographically isolated from the other diploid A-genome species in potato relatives.</title>
        <authorList>
            <person name="Hosaka K."/>
        </authorList>
    </citation>
    <scope>NUCLEOTIDE SEQUENCE</scope>
    <source>
        <tissue evidence="3">Young leaves</tissue>
    </source>
</reference>
<protein>
    <recommendedName>
        <fullName evidence="2">GED domain-containing protein</fullName>
    </recommendedName>
</protein>
<dbReference type="InterPro" id="IPR003130">
    <property type="entry name" value="GED"/>
</dbReference>
<dbReference type="InterPro" id="IPR020850">
    <property type="entry name" value="GED_dom"/>
</dbReference>
<dbReference type="PROSITE" id="PS51388">
    <property type="entry name" value="GED"/>
    <property type="match status" value="1"/>
</dbReference>
<dbReference type="AlphaFoldDB" id="A0AAF0ZXE1"/>
<keyword evidence="1" id="KW-0505">Motor protein</keyword>
<dbReference type="Proteomes" id="UP001234989">
    <property type="component" value="Chromosome 10"/>
</dbReference>
<dbReference type="PANTHER" id="PTHR11566:SF211">
    <property type="entry name" value="DYNAMIN-RELATED PROTEIN 4C-LIKE"/>
    <property type="match status" value="1"/>
</dbReference>
<evidence type="ECO:0000259" key="2">
    <source>
        <dbReference type="PROSITE" id="PS51388"/>
    </source>
</evidence>
<dbReference type="SMART" id="SM00302">
    <property type="entry name" value="GED"/>
    <property type="match status" value="1"/>
</dbReference>
<dbReference type="GO" id="GO:0016020">
    <property type="term" value="C:membrane"/>
    <property type="evidence" value="ECO:0007669"/>
    <property type="project" value="TreeGrafter"/>
</dbReference>
<dbReference type="Gene3D" id="1.20.120.1240">
    <property type="entry name" value="Dynamin, middle domain"/>
    <property type="match status" value="1"/>
</dbReference>
<dbReference type="Pfam" id="PF01031">
    <property type="entry name" value="Dynamin_M"/>
    <property type="match status" value="1"/>
</dbReference>
<dbReference type="GO" id="GO:0008017">
    <property type="term" value="F:microtubule binding"/>
    <property type="evidence" value="ECO:0007669"/>
    <property type="project" value="TreeGrafter"/>
</dbReference>
<dbReference type="Pfam" id="PF02212">
    <property type="entry name" value="GED"/>
    <property type="match status" value="1"/>
</dbReference>
<dbReference type="InterPro" id="IPR000375">
    <property type="entry name" value="Dynamin_stalk"/>
</dbReference>
<dbReference type="GO" id="GO:0005874">
    <property type="term" value="C:microtubule"/>
    <property type="evidence" value="ECO:0007669"/>
    <property type="project" value="TreeGrafter"/>
</dbReference>